<sequence length="275" mass="30707">MNSDKVIIDPDGDVMLVLDASETLAHHHRGEKDKSVDSESTSISSTNEKKIHILVSSKHMSLASPVFKAMLQGGFQEGLKLKQSGRIDLALPEDDAEAWKILIGIIHGRFRSVPLGITLELFTQIAVLVDKYQMHEVPYLFIPAWKEATYGDGESATASKRNMSRWIFIAWTFNIADVFEDVTKQLALKCTRCEIEEILGTADFPIPQLVIDAIETSRIKLVAYVIEILSYAISRVSESLQAQIKIRQETAFGLQLSNFKESVAPAAPKFAYPRQ</sequence>
<reference evidence="1" key="1">
    <citation type="submission" date="2020-10" db="EMBL/GenBank/DDBJ databases">
        <title>Genome Sequence of Monilinia vaccinii-corymbosi Sheds Light on Mummy Berry Disease Infection of Blueberry and Mating Type.</title>
        <authorList>
            <person name="Yow A.G."/>
            <person name="Zhang Y."/>
            <person name="Bansal K."/>
            <person name="Eacker S.M."/>
            <person name="Sullivan S."/>
            <person name="Liachko I."/>
            <person name="Cubeta M.A."/>
            <person name="Rollins J.A."/>
            <person name="Ashrafi H."/>
        </authorList>
    </citation>
    <scope>NUCLEOTIDE SEQUENCE</scope>
    <source>
        <strain evidence="1">RL-1</strain>
    </source>
</reference>
<dbReference type="Proteomes" id="UP000672032">
    <property type="component" value="Chromosome 4"/>
</dbReference>
<dbReference type="AlphaFoldDB" id="A0A8A3PEH0"/>
<dbReference type="OrthoDB" id="5326346at2759"/>
<dbReference type="EMBL" id="CP063408">
    <property type="protein sequence ID" value="QSZ33612.1"/>
    <property type="molecule type" value="Genomic_DNA"/>
</dbReference>
<evidence type="ECO:0008006" key="3">
    <source>
        <dbReference type="Google" id="ProtNLM"/>
    </source>
</evidence>
<dbReference type="InterPro" id="IPR011333">
    <property type="entry name" value="SKP1/BTB/POZ_sf"/>
</dbReference>
<keyword evidence="2" id="KW-1185">Reference proteome</keyword>
<proteinExistence type="predicted"/>
<evidence type="ECO:0000313" key="2">
    <source>
        <dbReference type="Proteomes" id="UP000672032"/>
    </source>
</evidence>
<accession>A0A8A3PEH0</accession>
<name>A0A8A3PEH0_9HELO</name>
<gene>
    <name evidence="1" type="ORF">DSL72_005180</name>
</gene>
<protein>
    <recommendedName>
        <fullName evidence="3">BTB domain-containing protein</fullName>
    </recommendedName>
</protein>
<organism evidence="1 2">
    <name type="scientific">Monilinia vaccinii-corymbosi</name>
    <dbReference type="NCBI Taxonomy" id="61207"/>
    <lineage>
        <taxon>Eukaryota</taxon>
        <taxon>Fungi</taxon>
        <taxon>Dikarya</taxon>
        <taxon>Ascomycota</taxon>
        <taxon>Pezizomycotina</taxon>
        <taxon>Leotiomycetes</taxon>
        <taxon>Helotiales</taxon>
        <taxon>Sclerotiniaceae</taxon>
        <taxon>Monilinia</taxon>
    </lineage>
</organism>
<dbReference type="Gene3D" id="3.30.710.10">
    <property type="entry name" value="Potassium Channel Kv1.1, Chain A"/>
    <property type="match status" value="1"/>
</dbReference>
<evidence type="ECO:0000313" key="1">
    <source>
        <dbReference type="EMBL" id="QSZ33612.1"/>
    </source>
</evidence>